<reference evidence="2 3" key="1">
    <citation type="submission" date="2020-11" db="EMBL/GenBank/DDBJ databases">
        <title>Actinomyces sp. ZJ750.</title>
        <authorList>
            <person name="Zhou J."/>
        </authorList>
    </citation>
    <scope>NUCLEOTIDE SEQUENCE [LARGE SCALE GENOMIC DNA]</scope>
    <source>
        <strain evidence="2 3">ZJ750</strain>
    </source>
</reference>
<name>A0A7T0PVQ8_9ACTO</name>
<evidence type="ECO:0000256" key="1">
    <source>
        <dbReference type="SAM" id="MobiDB-lite"/>
    </source>
</evidence>
<proteinExistence type="predicted"/>
<dbReference type="AlphaFoldDB" id="A0A7T0PVQ8"/>
<dbReference type="EMBL" id="CP063989">
    <property type="protein sequence ID" value="QPL04688.1"/>
    <property type="molecule type" value="Genomic_DNA"/>
</dbReference>
<evidence type="ECO:0000313" key="2">
    <source>
        <dbReference type="EMBL" id="QPL04688.1"/>
    </source>
</evidence>
<gene>
    <name evidence="2" type="ORF">ID810_07790</name>
</gene>
<sequence length="194" mass="20789">MTTPGHDAGDDLLRILDELDTLIAAARSMPMSASAIVNREEALDLIDRARSAVPSAVRRAEEIVADAGAVLDRGREESERIVLRAQEEAERLVAGETVVRLANDRADAIIAAAEERATALRHGADDYCDRTLAALEVELGKVADQVRAGREVLAGRLAHADAAQRWAQSVEAGAEGAERRRAGWSVDPTTAPQH</sequence>
<protein>
    <submittedName>
        <fullName evidence="2">ATPase</fullName>
    </submittedName>
</protein>
<organism evidence="2 3">
    <name type="scientific">Actinomyces respiraculi</name>
    <dbReference type="NCBI Taxonomy" id="2744574"/>
    <lineage>
        <taxon>Bacteria</taxon>
        <taxon>Bacillati</taxon>
        <taxon>Actinomycetota</taxon>
        <taxon>Actinomycetes</taxon>
        <taxon>Actinomycetales</taxon>
        <taxon>Actinomycetaceae</taxon>
        <taxon>Actinomyces</taxon>
    </lineage>
</organism>
<evidence type="ECO:0000313" key="3">
    <source>
        <dbReference type="Proteomes" id="UP000594637"/>
    </source>
</evidence>
<dbReference type="Proteomes" id="UP000594637">
    <property type="component" value="Chromosome"/>
</dbReference>
<dbReference type="RefSeq" id="WP_166858611.1">
    <property type="nucleotide sequence ID" value="NZ_CP063989.1"/>
</dbReference>
<accession>A0A7T0PVQ8</accession>
<keyword evidence="3" id="KW-1185">Reference proteome</keyword>
<dbReference type="KEGG" id="arep:ID810_07790"/>
<feature type="region of interest" description="Disordered" evidence="1">
    <location>
        <begin position="169"/>
        <end position="194"/>
    </location>
</feature>